<accession>A0A955L5J9</accession>
<dbReference type="InterPro" id="IPR023165">
    <property type="entry name" value="rRNA_Ade_diMease-like_C"/>
</dbReference>
<keyword evidence="4 7" id="KW-0808">Transferase</keyword>
<evidence type="ECO:0000256" key="4">
    <source>
        <dbReference type="ARBA" id="ARBA00022679"/>
    </source>
</evidence>
<keyword evidence="3 7" id="KW-0489">Methyltransferase</keyword>
<dbReference type="EMBL" id="JAGQLK010000022">
    <property type="protein sequence ID" value="MCA9383048.1"/>
    <property type="molecule type" value="Genomic_DNA"/>
</dbReference>
<dbReference type="AlphaFoldDB" id="A0A955L5J9"/>
<reference evidence="9" key="2">
    <citation type="journal article" date="2021" name="Microbiome">
        <title>Successional dynamics and alternative stable states in a saline activated sludge microbial community over 9 years.</title>
        <authorList>
            <person name="Wang Y."/>
            <person name="Ye J."/>
            <person name="Ju F."/>
            <person name="Liu L."/>
            <person name="Boyd J.A."/>
            <person name="Deng Y."/>
            <person name="Parks D.H."/>
            <person name="Jiang X."/>
            <person name="Yin X."/>
            <person name="Woodcroft B.J."/>
            <person name="Tyson G.W."/>
            <person name="Hugenholtz P."/>
            <person name="Polz M.F."/>
            <person name="Zhang T."/>
        </authorList>
    </citation>
    <scope>NUCLEOTIDE SEQUENCE</scope>
    <source>
        <strain evidence="9">HKST-UBA14</strain>
    </source>
</reference>
<feature type="domain" description="Ribosomal RNA adenine methylase transferase N-terminal" evidence="8">
    <location>
        <begin position="20"/>
        <end position="189"/>
    </location>
</feature>
<dbReference type="InterPro" id="IPR011530">
    <property type="entry name" value="rRNA_adenine_dimethylase"/>
</dbReference>
<dbReference type="EC" id="2.1.1.182" evidence="9"/>
<dbReference type="InterPro" id="IPR001737">
    <property type="entry name" value="KsgA/Erm"/>
</dbReference>
<dbReference type="InterPro" id="IPR029063">
    <property type="entry name" value="SAM-dependent_MTases_sf"/>
</dbReference>
<evidence type="ECO:0000256" key="1">
    <source>
        <dbReference type="ARBA" id="ARBA00022490"/>
    </source>
</evidence>
<organism evidence="9 10">
    <name type="scientific">Candidatus Dojkabacteria bacterium</name>
    <dbReference type="NCBI Taxonomy" id="2099670"/>
    <lineage>
        <taxon>Bacteria</taxon>
        <taxon>Candidatus Dojkabacteria</taxon>
    </lineage>
</organism>
<dbReference type="PANTHER" id="PTHR11727">
    <property type="entry name" value="DIMETHYLADENOSINE TRANSFERASE"/>
    <property type="match status" value="1"/>
</dbReference>
<dbReference type="NCBIfam" id="TIGR00755">
    <property type="entry name" value="ksgA"/>
    <property type="match status" value="1"/>
</dbReference>
<evidence type="ECO:0000256" key="6">
    <source>
        <dbReference type="ARBA" id="ARBA00022884"/>
    </source>
</evidence>
<dbReference type="PANTHER" id="PTHR11727:SF7">
    <property type="entry name" value="DIMETHYLADENOSINE TRANSFERASE-RELATED"/>
    <property type="match status" value="1"/>
</dbReference>
<dbReference type="Gene3D" id="1.10.8.100">
    <property type="entry name" value="Ribosomal RNA adenine dimethylase-like, domain 2"/>
    <property type="match status" value="1"/>
</dbReference>
<dbReference type="SUPFAM" id="SSF53335">
    <property type="entry name" value="S-adenosyl-L-methionine-dependent methyltransferases"/>
    <property type="match status" value="1"/>
</dbReference>
<sequence length="259" mass="29960">MEEHNFKKQFGQNFLRNIEWIMNFVEAAELDKDDLVVEIGPGDGAITNFILQQVKELIAIEIDFDLVKHLNEIFEDYKNFKVIQADVLQWNIDKTIKDRDYKVVGALPYNISKQIIKKFFEQEHKPESLTFILQNEVALKYSAQAPKATFLSNYAALHSDVEYVSKIPNTDFYPVPAVDGGIIHIKNFKDNINQKLVRFIRLGFSQPRKKLSKNLSNYGYEKKDVESALVDLGHKDSARAGELTIEQWQTLFDTLQLDE</sequence>
<reference evidence="9" key="1">
    <citation type="submission" date="2020-04" db="EMBL/GenBank/DDBJ databases">
        <authorList>
            <person name="Zhang T."/>
        </authorList>
    </citation>
    <scope>NUCLEOTIDE SEQUENCE</scope>
    <source>
        <strain evidence="9">HKST-UBA14</strain>
    </source>
</reference>
<feature type="binding site" evidence="7">
    <location>
        <position position="61"/>
    </location>
    <ligand>
        <name>S-adenosyl-L-methionine</name>
        <dbReference type="ChEBI" id="CHEBI:59789"/>
    </ligand>
</feature>
<dbReference type="Pfam" id="PF00398">
    <property type="entry name" value="RrnaAD"/>
    <property type="match status" value="1"/>
</dbReference>
<dbReference type="PROSITE" id="PS01131">
    <property type="entry name" value="RRNA_A_DIMETH"/>
    <property type="match status" value="1"/>
</dbReference>
<dbReference type="Proteomes" id="UP000783287">
    <property type="component" value="Unassembled WGS sequence"/>
</dbReference>
<comment type="similarity">
    <text evidence="7">Belongs to the class I-like SAM-binding methyltransferase superfamily. rRNA adenine N(6)-methyltransferase family.</text>
</comment>
<name>A0A955L5J9_9BACT</name>
<dbReference type="InterPro" id="IPR020596">
    <property type="entry name" value="rRNA_Ade_Mease_Trfase_CS"/>
</dbReference>
<keyword evidence="1" id="KW-0963">Cytoplasm</keyword>
<dbReference type="Gene3D" id="3.40.50.150">
    <property type="entry name" value="Vaccinia Virus protein VP39"/>
    <property type="match status" value="1"/>
</dbReference>
<dbReference type="GO" id="GO:0005829">
    <property type="term" value="C:cytosol"/>
    <property type="evidence" value="ECO:0007669"/>
    <property type="project" value="TreeGrafter"/>
</dbReference>
<feature type="binding site" evidence="7">
    <location>
        <position position="40"/>
    </location>
    <ligand>
        <name>S-adenosyl-L-methionine</name>
        <dbReference type="ChEBI" id="CHEBI:59789"/>
    </ligand>
</feature>
<proteinExistence type="inferred from homology"/>
<dbReference type="CDD" id="cd02440">
    <property type="entry name" value="AdoMet_MTases"/>
    <property type="match status" value="1"/>
</dbReference>
<keyword evidence="6 7" id="KW-0694">RNA-binding</keyword>
<evidence type="ECO:0000256" key="2">
    <source>
        <dbReference type="ARBA" id="ARBA00022552"/>
    </source>
</evidence>
<keyword evidence="5 7" id="KW-0949">S-adenosyl-L-methionine</keyword>
<dbReference type="GO" id="GO:0003723">
    <property type="term" value="F:RNA binding"/>
    <property type="evidence" value="ECO:0007669"/>
    <property type="project" value="UniProtKB-UniRule"/>
</dbReference>
<feature type="binding site" evidence="7">
    <location>
        <position position="13"/>
    </location>
    <ligand>
        <name>S-adenosyl-L-methionine</name>
        <dbReference type="ChEBI" id="CHEBI:59789"/>
    </ligand>
</feature>
<comment type="caution">
    <text evidence="9">The sequence shown here is derived from an EMBL/GenBank/DDBJ whole genome shotgun (WGS) entry which is preliminary data.</text>
</comment>
<feature type="binding site" evidence="7">
    <location>
        <position position="86"/>
    </location>
    <ligand>
        <name>S-adenosyl-L-methionine</name>
        <dbReference type="ChEBI" id="CHEBI:59789"/>
    </ligand>
</feature>
<evidence type="ECO:0000313" key="9">
    <source>
        <dbReference type="EMBL" id="MCA9383048.1"/>
    </source>
</evidence>
<keyword evidence="2" id="KW-0698">rRNA processing</keyword>
<feature type="binding site" evidence="7">
    <location>
        <position position="106"/>
    </location>
    <ligand>
        <name>S-adenosyl-L-methionine</name>
        <dbReference type="ChEBI" id="CHEBI:59789"/>
    </ligand>
</feature>
<dbReference type="GO" id="GO:0052908">
    <property type="term" value="F:16S rRNA (adenine(1518)-N(6)/adenine(1519)-N(6))-dimethyltransferase activity"/>
    <property type="evidence" value="ECO:0007669"/>
    <property type="project" value="UniProtKB-EC"/>
</dbReference>
<dbReference type="InterPro" id="IPR020598">
    <property type="entry name" value="rRNA_Ade_methylase_Trfase_N"/>
</dbReference>
<evidence type="ECO:0000256" key="7">
    <source>
        <dbReference type="PROSITE-ProRule" id="PRU01026"/>
    </source>
</evidence>
<evidence type="ECO:0000259" key="8">
    <source>
        <dbReference type="SMART" id="SM00650"/>
    </source>
</evidence>
<feature type="binding site" evidence="7">
    <location>
        <position position="15"/>
    </location>
    <ligand>
        <name>S-adenosyl-L-methionine</name>
        <dbReference type="ChEBI" id="CHEBI:59789"/>
    </ligand>
</feature>
<gene>
    <name evidence="9" type="primary">rsmA</name>
    <name evidence="9" type="ORF">KC909_01660</name>
</gene>
<dbReference type="PROSITE" id="PS51689">
    <property type="entry name" value="SAM_RNA_A_N6_MT"/>
    <property type="match status" value="1"/>
</dbReference>
<evidence type="ECO:0000313" key="10">
    <source>
        <dbReference type="Proteomes" id="UP000783287"/>
    </source>
</evidence>
<evidence type="ECO:0000256" key="5">
    <source>
        <dbReference type="ARBA" id="ARBA00022691"/>
    </source>
</evidence>
<protein>
    <submittedName>
        <fullName evidence="9">Ribosomal RNA small subunit methyltransferase A</fullName>
        <ecNumber evidence="9">2.1.1.182</ecNumber>
    </submittedName>
</protein>
<dbReference type="SMART" id="SM00650">
    <property type="entry name" value="rADc"/>
    <property type="match status" value="1"/>
</dbReference>
<evidence type="ECO:0000256" key="3">
    <source>
        <dbReference type="ARBA" id="ARBA00022603"/>
    </source>
</evidence>